<name>F3PQ05_9BACE</name>
<sequence>MMYSTNRIEPSSFGRKICGWFAGLLFLCQCTVHAQEKDFTTWTNVGFTYGVRPAFDVSGGLEWRTKDDLGMTDRWGMDIGASYKPLPFLKLGAGYEVHYRNRGEDGWKFRHRYRVDGTFSARVQRLKISLRERFQHTFDGNGDEFRLRSRVKLAYDTPGCKLEPYASVEMYSGLNRGEHFDVQRMRYRGGLAFPLSSHWEADVFYCRQWERDKRKDIVGVECSYRF</sequence>
<feature type="chain" id="PRO_5003301685" description="DUF2490 domain-containing protein" evidence="1">
    <location>
        <begin position="35"/>
        <end position="226"/>
    </location>
</feature>
<gene>
    <name evidence="2" type="ORF">HMPREF9446_00797</name>
</gene>
<dbReference type="EMBL" id="AFBN01000013">
    <property type="protein sequence ID" value="EGF59047.1"/>
    <property type="molecule type" value="Genomic_DNA"/>
</dbReference>
<dbReference type="GeneID" id="86048558"/>
<keyword evidence="1" id="KW-0732">Signal</keyword>
<protein>
    <recommendedName>
        <fullName evidence="4">DUF2490 domain-containing protein</fullName>
    </recommendedName>
</protein>
<dbReference type="AlphaFoldDB" id="F3PQ05"/>
<dbReference type="STRING" id="763034.HMPREF9446_00797"/>
<dbReference type="InterPro" id="IPR019619">
    <property type="entry name" value="DUF2490"/>
</dbReference>
<dbReference type="RefSeq" id="WP_009124054.1">
    <property type="nucleotide sequence ID" value="NZ_GL882614.1"/>
</dbReference>
<evidence type="ECO:0008006" key="4">
    <source>
        <dbReference type="Google" id="ProtNLM"/>
    </source>
</evidence>
<evidence type="ECO:0000313" key="3">
    <source>
        <dbReference type="Proteomes" id="UP000003416"/>
    </source>
</evidence>
<accession>F3PQ05</accession>
<reference evidence="2 3" key="1">
    <citation type="submission" date="2011-02" db="EMBL/GenBank/DDBJ databases">
        <authorList>
            <person name="Weinstock G."/>
            <person name="Sodergren E."/>
            <person name="Clifton S."/>
            <person name="Fulton L."/>
            <person name="Fulton B."/>
            <person name="Courtney L."/>
            <person name="Fronick C."/>
            <person name="Harrison M."/>
            <person name="Strong C."/>
            <person name="Farmer C."/>
            <person name="Delahaunty K."/>
            <person name="Markovic C."/>
            <person name="Hall O."/>
            <person name="Minx P."/>
            <person name="Tomlinson C."/>
            <person name="Mitreva M."/>
            <person name="Hou S."/>
            <person name="Chen J."/>
            <person name="Wollam A."/>
            <person name="Pepin K.H."/>
            <person name="Johnson M."/>
            <person name="Bhonagiri V."/>
            <person name="Zhang X."/>
            <person name="Suruliraj S."/>
            <person name="Warren W."/>
            <person name="Chinwalla A."/>
            <person name="Mardis E.R."/>
            <person name="Wilson R.K."/>
        </authorList>
    </citation>
    <scope>NUCLEOTIDE SEQUENCE [LARGE SCALE GENOMIC DNA]</scope>
    <source>
        <strain evidence="2 3">YIT 12057</strain>
    </source>
</reference>
<dbReference type="Pfam" id="PF10677">
    <property type="entry name" value="DUF2490"/>
    <property type="match status" value="1"/>
</dbReference>
<comment type="caution">
    <text evidence="2">The sequence shown here is derived from an EMBL/GenBank/DDBJ whole genome shotgun (WGS) entry which is preliminary data.</text>
</comment>
<feature type="signal peptide" evidence="1">
    <location>
        <begin position="1"/>
        <end position="34"/>
    </location>
</feature>
<keyword evidence="3" id="KW-1185">Reference proteome</keyword>
<proteinExistence type="predicted"/>
<dbReference type="eggNOG" id="ENOG50331DG">
    <property type="taxonomic scope" value="Bacteria"/>
</dbReference>
<organism evidence="2 3">
    <name type="scientific">Bacteroides fluxus YIT 12057</name>
    <dbReference type="NCBI Taxonomy" id="763034"/>
    <lineage>
        <taxon>Bacteria</taxon>
        <taxon>Pseudomonadati</taxon>
        <taxon>Bacteroidota</taxon>
        <taxon>Bacteroidia</taxon>
        <taxon>Bacteroidales</taxon>
        <taxon>Bacteroidaceae</taxon>
        <taxon>Bacteroides</taxon>
    </lineage>
</organism>
<dbReference type="Proteomes" id="UP000003416">
    <property type="component" value="Unassembled WGS sequence"/>
</dbReference>
<evidence type="ECO:0000313" key="2">
    <source>
        <dbReference type="EMBL" id="EGF59047.1"/>
    </source>
</evidence>
<evidence type="ECO:0000256" key="1">
    <source>
        <dbReference type="SAM" id="SignalP"/>
    </source>
</evidence>
<dbReference type="HOGENOM" id="CLU_100494_0_0_10"/>